<evidence type="ECO:0000259" key="6">
    <source>
        <dbReference type="PROSITE" id="PS51700"/>
    </source>
</evidence>
<dbReference type="GO" id="GO:0072686">
    <property type="term" value="C:mitotic spindle"/>
    <property type="evidence" value="ECO:0000318"/>
    <property type="project" value="GO_Central"/>
</dbReference>
<feature type="compositionally biased region" description="Pro residues" evidence="5">
    <location>
        <begin position="1931"/>
        <end position="1942"/>
    </location>
</feature>
<accession>A0A2K3E6M0</accession>
<evidence type="ECO:0000313" key="8">
    <source>
        <dbReference type="Proteomes" id="UP000006906"/>
    </source>
</evidence>
<name>A0A2K3E6M0_CHLRE</name>
<dbReference type="GO" id="GO:0051307">
    <property type="term" value="P:meiotic chromosome separation"/>
    <property type="evidence" value="ECO:0000318"/>
    <property type="project" value="GO_Central"/>
</dbReference>
<feature type="region of interest" description="Disordered" evidence="5">
    <location>
        <begin position="1624"/>
        <end position="1655"/>
    </location>
</feature>
<keyword evidence="8" id="KW-1185">Reference proteome</keyword>
<dbReference type="GO" id="GO:0005634">
    <property type="term" value="C:nucleus"/>
    <property type="evidence" value="ECO:0000318"/>
    <property type="project" value="GO_Central"/>
</dbReference>
<feature type="region of interest" description="Disordered" evidence="5">
    <location>
        <begin position="1172"/>
        <end position="1210"/>
    </location>
</feature>
<dbReference type="Gramene" id="PNW88431">
    <property type="protein sequence ID" value="PNW88431"/>
    <property type="gene ID" value="CHLRE_01g029200v5"/>
</dbReference>
<feature type="compositionally biased region" description="Low complexity" evidence="5">
    <location>
        <begin position="1129"/>
        <end position="1159"/>
    </location>
</feature>
<dbReference type="KEGG" id="cre:CHLRE_01g029200v5"/>
<dbReference type="EMBL" id="CM008962">
    <property type="protein sequence ID" value="PNW88431.1"/>
    <property type="molecule type" value="Genomic_DNA"/>
</dbReference>
<protein>
    <recommendedName>
        <fullName evidence="2">separase</fullName>
        <ecNumber evidence="2">3.4.22.49</ecNumber>
    </recommendedName>
</protein>
<dbReference type="InterPro" id="IPR030397">
    <property type="entry name" value="SEPARIN_core_dom"/>
</dbReference>
<evidence type="ECO:0000256" key="3">
    <source>
        <dbReference type="ARBA" id="ARBA00022801"/>
    </source>
</evidence>
<dbReference type="PROSITE" id="PS51700">
    <property type="entry name" value="SEPARIN"/>
    <property type="match status" value="1"/>
</dbReference>
<feature type="compositionally biased region" description="Acidic residues" evidence="5">
    <location>
        <begin position="1181"/>
        <end position="1190"/>
    </location>
</feature>
<evidence type="ECO:0000256" key="4">
    <source>
        <dbReference type="ARBA" id="ARBA00022829"/>
    </source>
</evidence>
<dbReference type="PANTHER" id="PTHR12792">
    <property type="entry name" value="EXTRA SPINDLE POLES 1-RELATED"/>
    <property type="match status" value="1"/>
</dbReference>
<dbReference type="OrthoDB" id="10255632at2759"/>
<feature type="compositionally biased region" description="Low complexity" evidence="5">
    <location>
        <begin position="1517"/>
        <end position="1528"/>
    </location>
</feature>
<evidence type="ECO:0000256" key="2">
    <source>
        <dbReference type="ARBA" id="ARBA00012489"/>
    </source>
</evidence>
<dbReference type="OMA" id="CATWAMA"/>
<dbReference type="GeneID" id="5715341"/>
<dbReference type="PANTHER" id="PTHR12792:SF0">
    <property type="entry name" value="SEPARIN"/>
    <property type="match status" value="1"/>
</dbReference>
<feature type="compositionally biased region" description="Low complexity" evidence="5">
    <location>
        <begin position="700"/>
        <end position="713"/>
    </location>
</feature>
<feature type="region of interest" description="Disordered" evidence="5">
    <location>
        <begin position="650"/>
        <end position="715"/>
    </location>
</feature>
<feature type="region of interest" description="Disordered" evidence="5">
    <location>
        <begin position="855"/>
        <end position="875"/>
    </location>
</feature>
<dbReference type="InterPro" id="IPR005314">
    <property type="entry name" value="Peptidase_C50"/>
</dbReference>
<dbReference type="PaxDb" id="3055-EDP09313"/>
<dbReference type="GO" id="GO:0006508">
    <property type="term" value="P:proteolysis"/>
    <property type="evidence" value="ECO:0007669"/>
    <property type="project" value="InterPro"/>
</dbReference>
<evidence type="ECO:0000313" key="7">
    <source>
        <dbReference type="EMBL" id="PNW88431.1"/>
    </source>
</evidence>
<feature type="compositionally biased region" description="Low complexity" evidence="5">
    <location>
        <begin position="478"/>
        <end position="491"/>
    </location>
</feature>
<dbReference type="Pfam" id="PF03568">
    <property type="entry name" value="Separin_C"/>
    <property type="match status" value="2"/>
</dbReference>
<feature type="domain" description="Peptidase C50" evidence="6">
    <location>
        <begin position="2181"/>
        <end position="2276"/>
    </location>
</feature>
<dbReference type="InParanoid" id="A0A2K3E6M0"/>
<evidence type="ECO:0000256" key="5">
    <source>
        <dbReference type="SAM" id="MobiDB-lite"/>
    </source>
</evidence>
<feature type="compositionally biased region" description="Low complexity" evidence="5">
    <location>
        <begin position="2024"/>
        <end position="2034"/>
    </location>
</feature>
<keyword evidence="4" id="KW-0159">Chromosome partition</keyword>
<comment type="catalytic activity">
    <reaction evidence="1">
        <text>All bonds known to be hydrolyzed by this endopeptidase have arginine in P1 and an acidic residue in P4. P6 is often occupied by an acidic residue or by a hydroxy-amino-acid residue, the phosphorylation of which enhances cleavage.</text>
        <dbReference type="EC" id="3.4.22.49"/>
    </reaction>
</comment>
<keyword evidence="3" id="KW-0378">Hydrolase</keyword>
<dbReference type="Proteomes" id="UP000006906">
    <property type="component" value="Chromosome 1"/>
</dbReference>
<proteinExistence type="predicted"/>
<feature type="compositionally biased region" description="Basic and acidic residues" evidence="5">
    <location>
        <begin position="1497"/>
        <end position="1509"/>
    </location>
</feature>
<dbReference type="GO" id="GO:0004197">
    <property type="term" value="F:cysteine-type endopeptidase activity"/>
    <property type="evidence" value="ECO:0000318"/>
    <property type="project" value="GO_Central"/>
</dbReference>
<dbReference type="EC" id="3.4.22.49" evidence="2"/>
<feature type="region of interest" description="Disordered" evidence="5">
    <location>
        <begin position="1127"/>
        <end position="1159"/>
    </location>
</feature>
<organism evidence="7 8">
    <name type="scientific">Chlamydomonas reinhardtii</name>
    <name type="common">Chlamydomonas smithii</name>
    <dbReference type="NCBI Taxonomy" id="3055"/>
    <lineage>
        <taxon>Eukaryota</taxon>
        <taxon>Viridiplantae</taxon>
        <taxon>Chlorophyta</taxon>
        <taxon>core chlorophytes</taxon>
        <taxon>Chlorophyceae</taxon>
        <taxon>CS clade</taxon>
        <taxon>Chlamydomonadales</taxon>
        <taxon>Chlamydomonadaceae</taxon>
        <taxon>Chlamydomonas</taxon>
    </lineage>
</organism>
<sequence>MPAAGDSQAALATVEESSDVRKLQDALGTLHELLAPLLALRDGSVDALRPIAKTCGPVVTRLVKSTGCRLGSELRGSQVADILGDAACLGLNALDCLRPVIKASGHELDTQRYGFIRKLAALGLHERALEQGRVLHAAVAAHPSNAGAPAELQVAAVANLLLCYGELAQRDPYRSEELWQGIGAPVESLLDLAREADKEDCARRLEPVLRCLGKAVGALFSASLSTHLEASTVAAQLAALVACGDVCGQEQAVKQLLVDDAAEAAEEARVALLEALLEQLEMHGALPDVLCCSLHKLALGLVQGRISALTVAAHRPHPLAAIVQAALSVPACAPVMAPAERQKQQHPLAAALARMPQAASAMSEEQKLSLSDRWLRWCCLDVLRVSVAGVLTHLLNNPQRAGGHLPAVAVCMRALAADSLQLLHQSPGRASTVVPSGCSAATLACRLMAAHRTSTGQLAGLHEDVAAGAKLLRDLLSASSQRPQQQPQSTSMNDEEQDGPCSGAADAVTPGMLQSLSASMGNAGLDLLQAQHVAPAAELLQLSADLALRRAQALHGAAAGTMADPATTAAAAADVAAVVKKCKAHVSALQQVSDLEGVMAASAAYLAQLHGLCEAHVALPLVKLYVRASLTRAHNAAAAAHTAACSSAAEPAHSAPSTPTAPAAPGPAAPCKARRAGRARAQEVQPKAAAKAPRGRTRLALDADTNTDAGDGAPVKSISLQSAAGAPPVPMPAESLSVLQAMVSAVESGAAPAGLLGCLDVYAAPELELAAAECRRMADPRLQQAHADAVVGALFRCAERRGAEMAPVLRARALLLRALLGCPNGAAAVAQAGRDLQEACELLDGQLQEQGLGHIAARPGAGGGDDSEDDAKEQAGGQALSAAALGLLDSAALAHAQLGLWLAQQRMATSQACDEAMEHVGKAARLWARILACRTCHSSVSQLRMPQASLQALLQAHHLVHLLAGSFPREASQLRRVTPRLVSWLAQQVKLREQHVYLLLTALPDSTCATWAMAAAPAASLAEAAAEAVEAPSTKLGELLELMQPMRAAPLLDHQALGSAAAGCAAELERGGFLRHGPAPLLLRCRCHQSAAAAYLRAGDTANAYVQAQEALRLTCGLFALVDTPDPSPDSAVPSHAASAASASGRGAGAGAAKPTPAEAAAAAVQSGAATSAHDYAVRDEDNEPKDEFEDLGRRPGQQQQAAASGDPQREVVGVEGSKQSALGVSAGLGWAVAAAHLASLYQAARVFEASGCVEDAMCLWRECARAAAAFGVRSLQALSCCCLADVACRRVDAAGAAASLQEAEEAVGRSCSPADASGASHGAIAAEAALVCANLCAAQARRSLLEGATDKAQAAATRGVGALTDVGGGAFGWLSVSAQSRLARLRAEVQLKLGQSVAASNITRDAVVHLQEAASAAAADAAAESTEAGSAGPEVLWPVDYGLLLSQQAAASRASGSGQPGSGERGGAPVVVGLCRHGAGQAGPGNNDTDMGSEAPDGKPKADQDQSSKRGGARGKAGAASSKASKATGPEGNSATSTMSPGQASTSHVAPLLLALRLCWQVPLAATHAARQLLRLAVALGLPHAAAMFMHLANCASYPQQQLLQEQMRRYLARMTTAGAAAMAHDEAEAGSESDVDDERRGSGASASSSGGCRTAAAAGDVREAALRLVAELCDSGRGATCAGGDSTAALERGAEAWVREALGCLPADCVVASIMEDREDHVVLLGRLARGGPPLLVMLPGPRESGTQGGGDSHVGGCLGQLQRLLEDSGDSMRTDQAAASSQNQKAQWWKARTALDASVSKLLQQLDSDCLGAWRCLLLPLPASHRGVLAGAAAAFVGEHVTGGGAAPAAGIATAVAQELLTVAMANMGQLGSNEVGTVLRTVCGGISGGTSCNTDVAALAAELAAAQAAACMALLHLPQPAAGPTASPEPAPAKPAPAPAAVAEPVEPVPVQPRARRPATAGASAATASSSARAVPGARARPGLAARPVATEAVRRTTAAAAANIAASLEALTVEDDAASTSAAPAADQPARSRRAPRLAAMQSESAASAASKAPPTRGLVAASKAGARTARAAPAPAATLATTERVATLSKARTPAPAMASEVAQQGTVATSNGGAAGSCPLLLVLSPCLHALPWESMPCLRGRSVSRVLSLPACCGAAAAAFTSGGGRSSPAALPTSAFYLLNPSGDLADTQSAFQQLLEAQAGWQGVVGQQPSARALLAALANHEVFLFLGHGSGEQYLPLPALRKLQRCAAAVLMGCSSGRLRLHGAYDPAGAVVAYAVAGSPAVVANLWDVTDRDIDRYCQALLRNWLGCADPQAAAAAAAAGQEDEEQEAQPVGWAGLGQAVVSSRGACRLPHLIGAAPVCYGLPLHQ</sequence>
<feature type="region of interest" description="Disordered" evidence="5">
    <location>
        <begin position="1476"/>
        <end position="1546"/>
    </location>
</feature>
<dbReference type="RefSeq" id="XP_042928524.1">
    <property type="nucleotide sequence ID" value="XM_043058610.1"/>
</dbReference>
<feature type="compositionally biased region" description="Polar residues" evidence="5">
    <location>
        <begin position="1532"/>
        <end position="1546"/>
    </location>
</feature>
<dbReference type="ExpressionAtlas" id="A0A2K3E6M0">
    <property type="expression patterns" value="baseline and differential"/>
</dbReference>
<feature type="compositionally biased region" description="Low complexity" evidence="5">
    <location>
        <begin position="1962"/>
        <end position="1992"/>
    </location>
</feature>
<feature type="region of interest" description="Disordered" evidence="5">
    <location>
        <begin position="1925"/>
        <end position="1992"/>
    </location>
</feature>
<evidence type="ECO:0000256" key="1">
    <source>
        <dbReference type="ARBA" id="ARBA00000451"/>
    </source>
</evidence>
<feature type="region of interest" description="Disordered" evidence="5">
    <location>
        <begin position="2024"/>
        <end position="2070"/>
    </location>
</feature>
<dbReference type="STRING" id="3055.A0A2K3E6M0"/>
<gene>
    <name evidence="7" type="ORF">CHLRE_01g029200v5</name>
</gene>
<feature type="compositionally biased region" description="Low complexity" evidence="5">
    <location>
        <begin position="2042"/>
        <end position="2058"/>
    </location>
</feature>
<feature type="region of interest" description="Disordered" evidence="5">
    <location>
        <begin position="478"/>
        <end position="506"/>
    </location>
</feature>
<feature type="compositionally biased region" description="Low complexity" evidence="5">
    <location>
        <begin position="650"/>
        <end position="661"/>
    </location>
</feature>
<dbReference type="GO" id="GO:0005737">
    <property type="term" value="C:cytoplasm"/>
    <property type="evidence" value="ECO:0000318"/>
    <property type="project" value="GO_Central"/>
</dbReference>
<feature type="compositionally biased region" description="Low complexity" evidence="5">
    <location>
        <begin position="1644"/>
        <end position="1655"/>
    </location>
</feature>
<reference evidence="7 8" key="1">
    <citation type="journal article" date="2007" name="Science">
        <title>The Chlamydomonas genome reveals the evolution of key animal and plant functions.</title>
        <authorList>
            <person name="Merchant S.S."/>
            <person name="Prochnik S.E."/>
            <person name="Vallon O."/>
            <person name="Harris E.H."/>
            <person name="Karpowicz S.J."/>
            <person name="Witman G.B."/>
            <person name="Terry A."/>
            <person name="Salamov A."/>
            <person name="Fritz-Laylin L.K."/>
            <person name="Marechal-Drouard L."/>
            <person name="Marshall W.F."/>
            <person name="Qu L.H."/>
            <person name="Nelson D.R."/>
            <person name="Sanderfoot A.A."/>
            <person name="Spalding M.H."/>
            <person name="Kapitonov V.V."/>
            <person name="Ren Q."/>
            <person name="Ferris P."/>
            <person name="Lindquist E."/>
            <person name="Shapiro H."/>
            <person name="Lucas S.M."/>
            <person name="Grimwood J."/>
            <person name="Schmutz J."/>
            <person name="Cardol P."/>
            <person name="Cerutti H."/>
            <person name="Chanfreau G."/>
            <person name="Chen C.L."/>
            <person name="Cognat V."/>
            <person name="Croft M.T."/>
            <person name="Dent R."/>
            <person name="Dutcher S."/>
            <person name="Fernandez E."/>
            <person name="Fukuzawa H."/>
            <person name="Gonzalez-Ballester D."/>
            <person name="Gonzalez-Halphen D."/>
            <person name="Hallmann A."/>
            <person name="Hanikenne M."/>
            <person name="Hippler M."/>
            <person name="Inwood W."/>
            <person name="Jabbari K."/>
            <person name="Kalanon M."/>
            <person name="Kuras R."/>
            <person name="Lefebvre P.A."/>
            <person name="Lemaire S.D."/>
            <person name="Lobanov A.V."/>
            <person name="Lohr M."/>
            <person name="Manuell A."/>
            <person name="Meier I."/>
            <person name="Mets L."/>
            <person name="Mittag M."/>
            <person name="Mittelmeier T."/>
            <person name="Moroney J.V."/>
            <person name="Moseley J."/>
            <person name="Napoli C."/>
            <person name="Nedelcu A.M."/>
            <person name="Niyogi K."/>
            <person name="Novoselov S.V."/>
            <person name="Paulsen I.T."/>
            <person name="Pazour G."/>
            <person name="Purton S."/>
            <person name="Ral J.P."/>
            <person name="Riano-Pachon D.M."/>
            <person name="Riekhof W."/>
            <person name="Rymarquis L."/>
            <person name="Schroda M."/>
            <person name="Stern D."/>
            <person name="Umen J."/>
            <person name="Willows R."/>
            <person name="Wilson N."/>
            <person name="Zimmer S.L."/>
            <person name="Allmer J."/>
            <person name="Balk J."/>
            <person name="Bisova K."/>
            <person name="Chen C.J."/>
            <person name="Elias M."/>
            <person name="Gendler K."/>
            <person name="Hauser C."/>
            <person name="Lamb M.R."/>
            <person name="Ledford H."/>
            <person name="Long J.C."/>
            <person name="Minagawa J."/>
            <person name="Page M.D."/>
            <person name="Pan J."/>
            <person name="Pootakham W."/>
            <person name="Roje S."/>
            <person name="Rose A."/>
            <person name="Stahlberg E."/>
            <person name="Terauchi A.M."/>
            <person name="Yang P."/>
            <person name="Ball S."/>
            <person name="Bowler C."/>
            <person name="Dieckmann C.L."/>
            <person name="Gladyshev V.N."/>
            <person name="Green P."/>
            <person name="Jorgensen R."/>
            <person name="Mayfield S."/>
            <person name="Mueller-Roeber B."/>
            <person name="Rajamani S."/>
            <person name="Sayre R.T."/>
            <person name="Brokstein P."/>
            <person name="Dubchak I."/>
            <person name="Goodstein D."/>
            <person name="Hornick L."/>
            <person name="Huang Y.W."/>
            <person name="Jhaveri J."/>
            <person name="Luo Y."/>
            <person name="Martinez D."/>
            <person name="Ngau W.C."/>
            <person name="Otillar B."/>
            <person name="Poliakov A."/>
            <person name="Porter A."/>
            <person name="Szajkowski L."/>
            <person name="Werner G."/>
            <person name="Zhou K."/>
            <person name="Grigoriev I.V."/>
            <person name="Rokhsar D.S."/>
            <person name="Grossman A.R."/>
        </authorList>
    </citation>
    <scope>NUCLEOTIDE SEQUENCE [LARGE SCALE GENOMIC DNA]</scope>
    <source>
        <strain evidence="8">CC-503</strain>
    </source>
</reference>